<comment type="function">
    <text evidence="1">Important role in the capacity of milk to transport calcium phosphate.</text>
</comment>
<gene>
    <name evidence="10" type="primary">CSN1S1</name>
</gene>
<dbReference type="PANTHER" id="PTHR10240">
    <property type="entry name" value="ALPHA-S1-CASEIN"/>
    <property type="match status" value="1"/>
</dbReference>
<comment type="subcellular location">
    <subcellularLocation>
        <location evidence="2">Secreted</location>
    </subcellularLocation>
</comment>
<evidence type="ECO:0000256" key="2">
    <source>
        <dbReference type="ARBA" id="ARBA00004613"/>
    </source>
</evidence>
<comment type="similarity">
    <text evidence="3">Belongs to the alpha-casein family.</text>
</comment>
<evidence type="ECO:0000256" key="3">
    <source>
        <dbReference type="ARBA" id="ARBA00010179"/>
    </source>
</evidence>
<sequence length="120" mass="14360">MEDAERESTSSSSSEEFAVSSTEEQLRRLSKYNQLQMEQLPRMNEDNYVQMRAPMRVMNQEQAQLYLEPFQQFYQLDAYPYATWYYPPQIMQYAVFPPIYNIPMPIASESMEKTDVMPEW</sequence>
<keyword evidence="7" id="KW-0494">Milk protein</keyword>
<dbReference type="PANTHER" id="PTHR10240:SF0">
    <property type="entry name" value="ALPHA-S1-CASEIN"/>
    <property type="match status" value="1"/>
</dbReference>
<evidence type="ECO:0000256" key="6">
    <source>
        <dbReference type="ARBA" id="ARBA00022553"/>
    </source>
</evidence>
<dbReference type="RefSeq" id="XP_008587740.1">
    <property type="nucleotide sequence ID" value="XM_008589518.1"/>
</dbReference>
<dbReference type="InterPro" id="IPR026999">
    <property type="entry name" value="Alpha-s1_casein"/>
</dbReference>
<evidence type="ECO:0000256" key="7">
    <source>
        <dbReference type="ARBA" id="ARBA00022743"/>
    </source>
</evidence>
<name>A0ABM0S4E9_GALVR</name>
<dbReference type="Pfam" id="PF00363">
    <property type="entry name" value="Casein"/>
    <property type="match status" value="1"/>
</dbReference>
<organism evidence="9 10">
    <name type="scientific">Galeopterus variegatus</name>
    <name type="common">Malayan flying lemur</name>
    <name type="synonym">Cynocephalus variegatus</name>
    <dbReference type="NCBI Taxonomy" id="482537"/>
    <lineage>
        <taxon>Eukaryota</taxon>
        <taxon>Metazoa</taxon>
        <taxon>Chordata</taxon>
        <taxon>Craniata</taxon>
        <taxon>Vertebrata</taxon>
        <taxon>Euteleostomi</taxon>
        <taxon>Mammalia</taxon>
        <taxon>Eutheria</taxon>
        <taxon>Euarchontoglires</taxon>
        <taxon>Dermoptera</taxon>
        <taxon>Cynocephalidae</taxon>
        <taxon>Galeopterus</taxon>
    </lineage>
</organism>
<keyword evidence="9" id="KW-1185">Reference proteome</keyword>
<keyword evidence="6" id="KW-0597">Phosphoprotein</keyword>
<evidence type="ECO:0000256" key="5">
    <source>
        <dbReference type="ARBA" id="ARBA00022525"/>
    </source>
</evidence>
<proteinExistence type="inferred from homology"/>
<reference evidence="10" key="1">
    <citation type="submission" date="2025-08" db="UniProtKB">
        <authorList>
            <consortium name="RefSeq"/>
        </authorList>
    </citation>
    <scope>IDENTIFICATION</scope>
</reference>
<keyword evidence="5" id="KW-0964">Secreted</keyword>
<protein>
    <recommendedName>
        <fullName evidence="4">Alpha-S1-casein</fullName>
    </recommendedName>
</protein>
<dbReference type="Proteomes" id="UP000694923">
    <property type="component" value="Unplaced"/>
</dbReference>
<feature type="compositionally biased region" description="Low complexity" evidence="8">
    <location>
        <begin position="9"/>
        <end position="23"/>
    </location>
</feature>
<evidence type="ECO:0000313" key="10">
    <source>
        <dbReference type="RefSeq" id="XP_008587740.1"/>
    </source>
</evidence>
<evidence type="ECO:0000256" key="4">
    <source>
        <dbReference type="ARBA" id="ARBA00021479"/>
    </source>
</evidence>
<feature type="region of interest" description="Disordered" evidence="8">
    <location>
        <begin position="1"/>
        <end position="25"/>
    </location>
</feature>
<evidence type="ECO:0000256" key="1">
    <source>
        <dbReference type="ARBA" id="ARBA00003383"/>
    </source>
</evidence>
<accession>A0ABM0S4E9</accession>
<evidence type="ECO:0000313" key="9">
    <source>
        <dbReference type="Proteomes" id="UP000694923"/>
    </source>
</evidence>
<dbReference type="InterPro" id="IPR001588">
    <property type="entry name" value="Casein"/>
</dbReference>
<evidence type="ECO:0000256" key="8">
    <source>
        <dbReference type="SAM" id="MobiDB-lite"/>
    </source>
</evidence>
<dbReference type="GeneID" id="103604940"/>